<dbReference type="EMBL" id="QJPH01000589">
    <property type="protein sequence ID" value="PZN69061.1"/>
    <property type="molecule type" value="Genomic_DNA"/>
</dbReference>
<dbReference type="Proteomes" id="UP000249396">
    <property type="component" value="Unassembled WGS sequence"/>
</dbReference>
<organism evidence="1 2">
    <name type="scientific">Candidatus Methylumidiphilus alinenensis</name>
    <dbReference type="NCBI Taxonomy" id="2202197"/>
    <lineage>
        <taxon>Bacteria</taxon>
        <taxon>Pseudomonadati</taxon>
        <taxon>Pseudomonadota</taxon>
        <taxon>Gammaproteobacteria</taxon>
        <taxon>Methylococcales</taxon>
        <taxon>Candidatus Methylumidiphilus</taxon>
    </lineage>
</organism>
<sequence length="126" mass="14362">MIKLTADLDANYQRFIENILESGQVWGLQSDEGWVVVDSTEFEDSEVMPFWSEEAYAKAHCVGEWENFRPVAMDLDEFIEEWLAGMAEDGILVGPNWNDDLDGVEVEPEEISQQLTGDVDEPITHH</sequence>
<reference evidence="1 2" key="1">
    <citation type="journal article" date="2018" name="Aquat. Microb. Ecol.">
        <title>Gammaproteobacterial methanotrophs dominate.</title>
        <authorList>
            <person name="Rissanen A.J."/>
            <person name="Saarenheimo J."/>
            <person name="Tiirola M."/>
            <person name="Peura S."/>
            <person name="Aalto S.L."/>
            <person name="Karvinen A."/>
            <person name="Nykanen H."/>
        </authorList>
    </citation>
    <scope>NUCLEOTIDE SEQUENCE [LARGE SCALE GENOMIC DNA]</scope>
    <source>
        <strain evidence="1">AMbin10</strain>
    </source>
</reference>
<evidence type="ECO:0000313" key="2">
    <source>
        <dbReference type="Proteomes" id="UP000249396"/>
    </source>
</evidence>
<dbReference type="Pfam" id="PF11042">
    <property type="entry name" value="DUF2750"/>
    <property type="match status" value="1"/>
</dbReference>
<gene>
    <name evidence="1" type="ORF">DM484_30470</name>
</gene>
<comment type="caution">
    <text evidence="1">The sequence shown here is derived from an EMBL/GenBank/DDBJ whole genome shotgun (WGS) entry which is preliminary data.</text>
</comment>
<evidence type="ECO:0000313" key="1">
    <source>
        <dbReference type="EMBL" id="PZN69061.1"/>
    </source>
</evidence>
<proteinExistence type="predicted"/>
<accession>A0A2W4Q9R2</accession>
<dbReference type="AlphaFoldDB" id="A0A2W4Q9R2"/>
<dbReference type="InterPro" id="IPR021284">
    <property type="entry name" value="DUF2750"/>
</dbReference>
<name>A0A2W4Q9R2_9GAMM</name>
<protein>
    <submittedName>
        <fullName evidence="1">DUF2750 domain-containing protein</fullName>
    </submittedName>
</protein>